<dbReference type="PANTHER" id="PTHR13887">
    <property type="entry name" value="GLUTATHIONE S-TRANSFERASE KAPPA"/>
    <property type="match status" value="1"/>
</dbReference>
<evidence type="ECO:0000313" key="10">
    <source>
        <dbReference type="Proteomes" id="UP000176603"/>
    </source>
</evidence>
<keyword evidence="7" id="KW-0812">Transmembrane</keyword>
<dbReference type="PROSITE" id="PS51352">
    <property type="entry name" value="THIOREDOXIN_2"/>
    <property type="match status" value="1"/>
</dbReference>
<feature type="compositionally biased region" description="Low complexity" evidence="6">
    <location>
        <begin position="66"/>
        <end position="76"/>
    </location>
</feature>
<evidence type="ECO:0000256" key="4">
    <source>
        <dbReference type="ARBA" id="ARBA00023157"/>
    </source>
</evidence>
<evidence type="ECO:0000256" key="5">
    <source>
        <dbReference type="ARBA" id="ARBA00023284"/>
    </source>
</evidence>
<feature type="transmembrane region" description="Helical" evidence="7">
    <location>
        <begin position="20"/>
        <end position="42"/>
    </location>
</feature>
<name>A0A1F7UMY1_9BACT</name>
<sequence>MSILSNDEQPVGGLSGSPKTMFLLGLTTGVGSVSVLALIVLVSMMLKGQSLGALAGNGGTIAAAIPSPTPSAQADAPAPPSAPVKEVDDKTDYIRGNKNAKVTLIEYSDFECPFCLRHVATVNQLLQDYKNDVRLVYRHFPLSFHPEAQKAAEASECAGNQGKFWEMHDKIFEANQAGAMSVQKWKDTAKELGLDTTKFNNCLDKGETAAKIATQTQEGGAAGVTGTPGTFVNGKIVEGAVPLATFKQIVEQEGAKS</sequence>
<dbReference type="PANTHER" id="PTHR13887:SF14">
    <property type="entry name" value="DISULFIDE BOND FORMATION PROTEIN D"/>
    <property type="match status" value="1"/>
</dbReference>
<comment type="similarity">
    <text evidence="1">Belongs to the thioredoxin family. DsbA subfamily.</text>
</comment>
<dbReference type="GO" id="GO:0016491">
    <property type="term" value="F:oxidoreductase activity"/>
    <property type="evidence" value="ECO:0007669"/>
    <property type="project" value="UniProtKB-KW"/>
</dbReference>
<feature type="region of interest" description="Disordered" evidence="6">
    <location>
        <begin position="66"/>
        <end position="88"/>
    </location>
</feature>
<evidence type="ECO:0000256" key="2">
    <source>
        <dbReference type="ARBA" id="ARBA00022729"/>
    </source>
</evidence>
<evidence type="ECO:0000256" key="1">
    <source>
        <dbReference type="ARBA" id="ARBA00005791"/>
    </source>
</evidence>
<dbReference type="EMBL" id="MGEH01000018">
    <property type="protein sequence ID" value="OGL79047.1"/>
    <property type="molecule type" value="Genomic_DNA"/>
</dbReference>
<gene>
    <name evidence="9" type="ORF">A3E39_02265</name>
</gene>
<evidence type="ECO:0000256" key="6">
    <source>
        <dbReference type="SAM" id="MobiDB-lite"/>
    </source>
</evidence>
<protein>
    <recommendedName>
        <fullName evidence="8">Thioredoxin domain-containing protein</fullName>
    </recommendedName>
</protein>
<dbReference type="AlphaFoldDB" id="A0A1F7UMY1"/>
<organism evidence="9 10">
    <name type="scientific">Candidatus Uhrbacteria bacterium RIFCSPHIGHO2_12_FULL_60_25</name>
    <dbReference type="NCBI Taxonomy" id="1802399"/>
    <lineage>
        <taxon>Bacteria</taxon>
        <taxon>Candidatus Uhriibacteriota</taxon>
    </lineage>
</organism>
<keyword evidence="7" id="KW-0472">Membrane</keyword>
<evidence type="ECO:0000256" key="3">
    <source>
        <dbReference type="ARBA" id="ARBA00023002"/>
    </source>
</evidence>
<dbReference type="Gene3D" id="3.40.30.10">
    <property type="entry name" value="Glutaredoxin"/>
    <property type="match status" value="1"/>
</dbReference>
<reference evidence="9 10" key="1">
    <citation type="journal article" date="2016" name="Nat. Commun.">
        <title>Thousands of microbial genomes shed light on interconnected biogeochemical processes in an aquifer system.</title>
        <authorList>
            <person name="Anantharaman K."/>
            <person name="Brown C.T."/>
            <person name="Hug L.A."/>
            <person name="Sharon I."/>
            <person name="Castelle C.J."/>
            <person name="Probst A.J."/>
            <person name="Thomas B.C."/>
            <person name="Singh A."/>
            <person name="Wilkins M.J."/>
            <person name="Karaoz U."/>
            <person name="Brodie E.L."/>
            <person name="Williams K.H."/>
            <person name="Hubbard S.S."/>
            <person name="Banfield J.F."/>
        </authorList>
    </citation>
    <scope>NUCLEOTIDE SEQUENCE [LARGE SCALE GENOMIC DNA]</scope>
</reference>
<dbReference type="STRING" id="1802399.A3E39_02265"/>
<proteinExistence type="inferred from homology"/>
<dbReference type="InterPro" id="IPR036249">
    <property type="entry name" value="Thioredoxin-like_sf"/>
</dbReference>
<keyword evidence="3" id="KW-0560">Oxidoreductase</keyword>
<dbReference type="InterPro" id="IPR013766">
    <property type="entry name" value="Thioredoxin_domain"/>
</dbReference>
<evidence type="ECO:0000256" key="7">
    <source>
        <dbReference type="SAM" id="Phobius"/>
    </source>
</evidence>
<comment type="caution">
    <text evidence="9">The sequence shown here is derived from an EMBL/GenBank/DDBJ whole genome shotgun (WGS) entry which is preliminary data.</text>
</comment>
<dbReference type="InterPro" id="IPR012336">
    <property type="entry name" value="Thioredoxin-like_fold"/>
</dbReference>
<keyword evidence="7" id="KW-1133">Transmembrane helix</keyword>
<keyword evidence="2" id="KW-0732">Signal</keyword>
<keyword evidence="5" id="KW-0676">Redox-active center</keyword>
<keyword evidence="4" id="KW-1015">Disulfide bond</keyword>
<evidence type="ECO:0000313" key="9">
    <source>
        <dbReference type="EMBL" id="OGL79047.1"/>
    </source>
</evidence>
<accession>A0A1F7UMY1</accession>
<dbReference type="Proteomes" id="UP000176603">
    <property type="component" value="Unassembled WGS sequence"/>
</dbReference>
<feature type="domain" description="Thioredoxin" evidence="8">
    <location>
        <begin position="72"/>
        <end position="255"/>
    </location>
</feature>
<evidence type="ECO:0000259" key="8">
    <source>
        <dbReference type="PROSITE" id="PS51352"/>
    </source>
</evidence>
<dbReference type="Pfam" id="PF13462">
    <property type="entry name" value="Thioredoxin_4"/>
    <property type="match status" value="1"/>
</dbReference>
<dbReference type="SUPFAM" id="SSF52833">
    <property type="entry name" value="Thioredoxin-like"/>
    <property type="match status" value="1"/>
</dbReference>